<dbReference type="Proteomes" id="UP000297527">
    <property type="component" value="Unassembled WGS sequence"/>
</dbReference>
<dbReference type="AlphaFoldDB" id="A0A4Z1HM92"/>
<reference evidence="2 3" key="1">
    <citation type="submission" date="2017-12" db="EMBL/GenBank/DDBJ databases">
        <title>Comparative genomics of Botrytis spp.</title>
        <authorList>
            <person name="Valero-Jimenez C.A."/>
            <person name="Tapia P."/>
            <person name="Veloso J."/>
            <person name="Silva-Moreno E."/>
            <person name="Staats M."/>
            <person name="Valdes J.H."/>
            <person name="Van Kan J.A.L."/>
        </authorList>
    </citation>
    <scope>NUCLEOTIDE SEQUENCE [LARGE SCALE GENOMIC DNA]</scope>
    <source>
        <strain evidence="2 3">MUCL11595</strain>
    </source>
</reference>
<evidence type="ECO:0000256" key="1">
    <source>
        <dbReference type="SAM" id="MobiDB-lite"/>
    </source>
</evidence>
<feature type="compositionally biased region" description="Polar residues" evidence="1">
    <location>
        <begin position="118"/>
        <end position="130"/>
    </location>
</feature>
<evidence type="ECO:0000313" key="3">
    <source>
        <dbReference type="Proteomes" id="UP000297527"/>
    </source>
</evidence>
<comment type="caution">
    <text evidence="2">The sequence shown here is derived from an EMBL/GenBank/DDBJ whole genome shotgun (WGS) entry which is preliminary data.</text>
</comment>
<feature type="region of interest" description="Disordered" evidence="1">
    <location>
        <begin position="110"/>
        <end position="130"/>
    </location>
</feature>
<evidence type="ECO:0000313" key="2">
    <source>
        <dbReference type="EMBL" id="TGO49994.1"/>
    </source>
</evidence>
<protein>
    <submittedName>
        <fullName evidence="2">Uncharacterized protein</fullName>
    </submittedName>
</protein>
<accession>A0A4Z1HM92</accession>
<organism evidence="2 3">
    <name type="scientific">Botryotinia convoluta</name>
    <dbReference type="NCBI Taxonomy" id="54673"/>
    <lineage>
        <taxon>Eukaryota</taxon>
        <taxon>Fungi</taxon>
        <taxon>Dikarya</taxon>
        <taxon>Ascomycota</taxon>
        <taxon>Pezizomycotina</taxon>
        <taxon>Leotiomycetes</taxon>
        <taxon>Helotiales</taxon>
        <taxon>Sclerotiniaceae</taxon>
        <taxon>Botryotinia</taxon>
    </lineage>
</organism>
<dbReference type="EMBL" id="PQXN01000194">
    <property type="protein sequence ID" value="TGO49994.1"/>
    <property type="molecule type" value="Genomic_DNA"/>
</dbReference>
<gene>
    <name evidence="2" type="ORF">BCON_0194g00040</name>
</gene>
<proteinExistence type="predicted"/>
<keyword evidence="3" id="KW-1185">Reference proteome</keyword>
<name>A0A4Z1HM92_9HELO</name>
<sequence>MKQYQKRLRDAARKQHAPWLTELQPLLRCDEKQQIPLQFALVVSDPSKNWRKSEQDSVLTAFYHTITRIMFIVSIRKKVPGVMACIFVPEVVQAAGLGLRNFTKERGRVESKRREVQAQAQAQDSSCLDR</sequence>